<dbReference type="Gene3D" id="1.25.10.10">
    <property type="entry name" value="Leucine-rich Repeat Variant"/>
    <property type="match status" value="2"/>
</dbReference>
<dbReference type="SUPFAM" id="SSF48371">
    <property type="entry name" value="ARM repeat"/>
    <property type="match status" value="1"/>
</dbReference>
<proteinExistence type="predicted"/>
<gene>
    <name evidence="2" type="ORF">METZ01_LOCUS70423</name>
</gene>
<name>A0A381TP15_9ZZZZ</name>
<dbReference type="EMBL" id="UINC01004887">
    <property type="protein sequence ID" value="SVA17569.1"/>
    <property type="molecule type" value="Genomic_DNA"/>
</dbReference>
<dbReference type="Pfam" id="PF13646">
    <property type="entry name" value="HEAT_2"/>
    <property type="match status" value="1"/>
</dbReference>
<feature type="region of interest" description="Disordered" evidence="1">
    <location>
        <begin position="334"/>
        <end position="383"/>
    </location>
</feature>
<organism evidence="2">
    <name type="scientific">marine metagenome</name>
    <dbReference type="NCBI Taxonomy" id="408172"/>
    <lineage>
        <taxon>unclassified sequences</taxon>
        <taxon>metagenomes</taxon>
        <taxon>ecological metagenomes</taxon>
    </lineage>
</organism>
<dbReference type="AlphaFoldDB" id="A0A381TP15"/>
<evidence type="ECO:0000256" key="1">
    <source>
        <dbReference type="SAM" id="MobiDB-lite"/>
    </source>
</evidence>
<reference evidence="2" key="1">
    <citation type="submission" date="2018-05" db="EMBL/GenBank/DDBJ databases">
        <authorList>
            <person name="Lanie J.A."/>
            <person name="Ng W.-L."/>
            <person name="Kazmierczak K.M."/>
            <person name="Andrzejewski T.M."/>
            <person name="Davidsen T.M."/>
            <person name="Wayne K.J."/>
            <person name="Tettelin H."/>
            <person name="Glass J.I."/>
            <person name="Rusch D."/>
            <person name="Podicherti R."/>
            <person name="Tsui H.-C.T."/>
            <person name="Winkler M.E."/>
        </authorList>
    </citation>
    <scope>NUCLEOTIDE SEQUENCE</scope>
</reference>
<feature type="compositionally biased region" description="Acidic residues" evidence="1">
    <location>
        <begin position="367"/>
        <end position="383"/>
    </location>
</feature>
<evidence type="ECO:0000313" key="2">
    <source>
        <dbReference type="EMBL" id="SVA17569.1"/>
    </source>
</evidence>
<sequence length="383" mass="42464">MGLDEFLNQLPEDDDAAINYASLAELSRLTGPEASEFGQLWLEWSSERVLDIVERMVSLCEDQLDVEFEVIYKQGLKHPNPTVRIASLKGLEETEDRALVIQLGKILKSDPVAEVRAAAAIPLAHLSIMAEAGKLSARYREVLEDALYGVMENEREIQEVKLKAMEAVSVFAAERLTSHIELAWSSGDLNARQSSLFTMGRTSDPKWIEYVIPDLEHDSASVRYEAAIAMGELGDEHHLRVMDAPLDDEDLTVQLAAISAVERIGGDAAKAKLELKLASPEPQVVELVQQALQTMKDEEDLDEVVTQEMARSMFGAADTLPGIDTEGYEPAEMEGWENLPDPSEVDDFGTGITDEAEELGLDRGDPFDIDLPPEDPWDHEENF</sequence>
<dbReference type="InterPro" id="IPR016024">
    <property type="entry name" value="ARM-type_fold"/>
</dbReference>
<evidence type="ECO:0008006" key="3">
    <source>
        <dbReference type="Google" id="ProtNLM"/>
    </source>
</evidence>
<dbReference type="GO" id="GO:0016491">
    <property type="term" value="F:oxidoreductase activity"/>
    <property type="evidence" value="ECO:0007669"/>
    <property type="project" value="TreeGrafter"/>
</dbReference>
<dbReference type="PANTHER" id="PTHR12697:SF5">
    <property type="entry name" value="DEOXYHYPUSINE HYDROXYLASE"/>
    <property type="match status" value="1"/>
</dbReference>
<protein>
    <recommendedName>
        <fullName evidence="3">HEAT repeat domain-containing protein</fullName>
    </recommendedName>
</protein>
<dbReference type="PANTHER" id="PTHR12697">
    <property type="entry name" value="PBS LYASE HEAT-LIKE PROTEIN"/>
    <property type="match status" value="1"/>
</dbReference>
<accession>A0A381TP15</accession>
<dbReference type="InterPro" id="IPR011989">
    <property type="entry name" value="ARM-like"/>
</dbReference>